<evidence type="ECO:0000256" key="9">
    <source>
        <dbReference type="PROSITE-ProRule" id="PRU00169"/>
    </source>
</evidence>
<dbReference type="FunFam" id="3.40.50.2300:FF:000212">
    <property type="entry name" value="Stress response regulator/HFS transcription factor"/>
    <property type="match status" value="1"/>
</dbReference>
<evidence type="ECO:0000256" key="2">
    <source>
        <dbReference type="ARBA" id="ARBA00007861"/>
    </source>
</evidence>
<comment type="caution">
    <text evidence="12">The sequence shown here is derived from an EMBL/GenBank/DDBJ whole genome shotgun (WGS) entry which is preliminary data.</text>
</comment>
<dbReference type="GO" id="GO:0043565">
    <property type="term" value="F:sequence-specific DNA binding"/>
    <property type="evidence" value="ECO:0007669"/>
    <property type="project" value="InterPro"/>
</dbReference>
<dbReference type="PRINTS" id="PR00056">
    <property type="entry name" value="HSFDOMAIN"/>
</dbReference>
<dbReference type="GO" id="GO:0042273">
    <property type="term" value="P:ribosomal large subunit biogenesis"/>
    <property type="evidence" value="ECO:0007669"/>
    <property type="project" value="InterPro"/>
</dbReference>
<evidence type="ECO:0000256" key="8">
    <source>
        <dbReference type="ARBA" id="ARBA00023242"/>
    </source>
</evidence>
<dbReference type="GO" id="GO:0030687">
    <property type="term" value="C:preribosome, large subunit precursor"/>
    <property type="evidence" value="ECO:0007669"/>
    <property type="project" value="TreeGrafter"/>
</dbReference>
<dbReference type="SMART" id="SM00448">
    <property type="entry name" value="REC"/>
    <property type="match status" value="1"/>
</dbReference>
<keyword evidence="6" id="KW-0238">DNA-binding</keyword>
<evidence type="ECO:0000256" key="1">
    <source>
        <dbReference type="ARBA" id="ARBA00004123"/>
    </source>
</evidence>
<evidence type="ECO:0000313" key="12">
    <source>
        <dbReference type="EMBL" id="OZJ05236.1"/>
    </source>
</evidence>
<dbReference type="AlphaFoldDB" id="A0A261Y3N6"/>
<dbReference type="Gene3D" id="1.10.10.10">
    <property type="entry name" value="Winged helix-like DNA-binding domain superfamily/Winged helix DNA-binding domain"/>
    <property type="match status" value="1"/>
</dbReference>
<feature type="region of interest" description="Disordered" evidence="10">
    <location>
        <begin position="835"/>
        <end position="875"/>
    </location>
</feature>
<dbReference type="PANTHER" id="PTHR16038:SF4">
    <property type="entry name" value="WD REPEAT-CONTAINING PROTEIN 74"/>
    <property type="match status" value="1"/>
</dbReference>
<gene>
    <name evidence="12" type="ORF">BZG36_02298</name>
</gene>
<evidence type="ECO:0000256" key="10">
    <source>
        <dbReference type="SAM" id="MobiDB-lite"/>
    </source>
</evidence>
<keyword evidence="5" id="KW-0805">Transcription regulation</keyword>
<reference evidence="12 13" key="1">
    <citation type="journal article" date="2017" name="Mycologia">
        <title>Bifiguratus adelaidae, gen. et sp. nov., a new member of Mucoromycotina in endophytic and soil-dwelling habitats.</title>
        <authorList>
            <person name="Torres-Cruz T.J."/>
            <person name="Billingsley Tobias T.L."/>
            <person name="Almatruk M."/>
            <person name="Hesse C."/>
            <person name="Kuske C.R."/>
            <person name="Desiro A."/>
            <person name="Benucci G.M."/>
            <person name="Bonito G."/>
            <person name="Stajich J.E."/>
            <person name="Dunlap C."/>
            <person name="Arnold A.E."/>
            <person name="Porras-Alfaro A."/>
        </authorList>
    </citation>
    <scope>NUCLEOTIDE SEQUENCE [LARGE SCALE GENOMIC DNA]</scope>
    <source>
        <strain evidence="12 13">AZ0501</strain>
    </source>
</reference>
<evidence type="ECO:0000256" key="3">
    <source>
        <dbReference type="ARBA" id="ARBA00011187"/>
    </source>
</evidence>
<comment type="similarity">
    <text evidence="2">Belongs to the NSA1 family.</text>
</comment>
<feature type="compositionally biased region" description="Polar residues" evidence="10">
    <location>
        <begin position="835"/>
        <end position="871"/>
    </location>
</feature>
<dbReference type="PROSITE" id="PS00434">
    <property type="entry name" value="HSF_DOMAIN"/>
    <property type="match status" value="1"/>
</dbReference>
<feature type="modified residue" description="4-aspartylphosphate" evidence="9">
    <location>
        <position position="1029"/>
    </location>
</feature>
<accession>A0A261Y3N6</accession>
<dbReference type="InterPro" id="IPR036322">
    <property type="entry name" value="WD40_repeat_dom_sf"/>
</dbReference>
<feature type="domain" description="Response regulatory" evidence="11">
    <location>
        <begin position="980"/>
        <end position="1094"/>
    </location>
</feature>
<evidence type="ECO:0000259" key="11">
    <source>
        <dbReference type="PROSITE" id="PS50110"/>
    </source>
</evidence>
<keyword evidence="7" id="KW-0804">Transcription</keyword>
<dbReference type="PANTHER" id="PTHR16038">
    <property type="entry name" value="NOP SEVEN ASSOCIATED PROTEIN 1"/>
    <property type="match status" value="1"/>
</dbReference>
<dbReference type="Gene3D" id="2.130.10.10">
    <property type="entry name" value="YVTN repeat-like/Quinoprotein amine dehydrogenase"/>
    <property type="match status" value="1"/>
</dbReference>
<comment type="subcellular location">
    <subcellularLocation>
        <location evidence="1">Nucleus</location>
    </subcellularLocation>
</comment>
<dbReference type="SUPFAM" id="SSF46785">
    <property type="entry name" value="Winged helix' DNA-binding domain"/>
    <property type="match status" value="1"/>
</dbReference>
<dbReference type="GO" id="GO:0003700">
    <property type="term" value="F:DNA-binding transcription factor activity"/>
    <property type="evidence" value="ECO:0007669"/>
    <property type="project" value="InterPro"/>
</dbReference>
<dbReference type="InterPro" id="IPR015943">
    <property type="entry name" value="WD40/YVTN_repeat-like_dom_sf"/>
</dbReference>
<dbReference type="CDD" id="cd22857">
    <property type="entry name" value="WDR74"/>
    <property type="match status" value="1"/>
</dbReference>
<dbReference type="Gene3D" id="3.40.50.2300">
    <property type="match status" value="1"/>
</dbReference>
<dbReference type="CDD" id="cd17546">
    <property type="entry name" value="REC_hyHK_CKI1_RcsC-like"/>
    <property type="match status" value="1"/>
</dbReference>
<dbReference type="Pfam" id="PF00447">
    <property type="entry name" value="HSF_DNA-bind"/>
    <property type="match status" value="1"/>
</dbReference>
<dbReference type="InterPro" id="IPR036388">
    <property type="entry name" value="WH-like_DNA-bd_sf"/>
</dbReference>
<keyword evidence="13" id="KW-1185">Reference proteome</keyword>
<dbReference type="Proteomes" id="UP000242875">
    <property type="component" value="Unassembled WGS sequence"/>
</dbReference>
<dbReference type="InterPro" id="IPR037379">
    <property type="entry name" value="WDR74/Nsa1"/>
</dbReference>
<dbReference type="SUPFAM" id="SSF50978">
    <property type="entry name" value="WD40 repeat-like"/>
    <property type="match status" value="1"/>
</dbReference>
<dbReference type="OrthoDB" id="60033at2759"/>
<evidence type="ECO:0000256" key="4">
    <source>
        <dbReference type="ARBA" id="ARBA00014234"/>
    </source>
</evidence>
<dbReference type="FunFam" id="1.10.10.10:FF:000027">
    <property type="entry name" value="Heat shock transcription factor 1"/>
    <property type="match status" value="1"/>
</dbReference>
<feature type="region of interest" description="Disordered" evidence="10">
    <location>
        <begin position="1201"/>
        <end position="1221"/>
    </location>
</feature>
<dbReference type="InterPro" id="IPR011006">
    <property type="entry name" value="CheY-like_superfamily"/>
</dbReference>
<dbReference type="PROSITE" id="PS50110">
    <property type="entry name" value="RESPONSE_REGULATORY"/>
    <property type="match status" value="1"/>
</dbReference>
<dbReference type="SUPFAM" id="SSF52172">
    <property type="entry name" value="CheY-like"/>
    <property type="match status" value="1"/>
</dbReference>
<dbReference type="InterPro" id="IPR036390">
    <property type="entry name" value="WH_DNA-bd_sf"/>
</dbReference>
<keyword evidence="9" id="KW-0597">Phosphoprotein</keyword>
<dbReference type="GO" id="GO:0000160">
    <property type="term" value="P:phosphorelay signal transduction system"/>
    <property type="evidence" value="ECO:0007669"/>
    <property type="project" value="InterPro"/>
</dbReference>
<dbReference type="SMART" id="SM00415">
    <property type="entry name" value="HSF"/>
    <property type="match status" value="1"/>
</dbReference>
<evidence type="ECO:0000256" key="7">
    <source>
        <dbReference type="ARBA" id="ARBA00023163"/>
    </source>
</evidence>
<dbReference type="InterPro" id="IPR001789">
    <property type="entry name" value="Sig_transdc_resp-reg_receiver"/>
</dbReference>
<protein>
    <recommendedName>
        <fullName evidence="4">Ribosome biogenesis protein NSA1</fullName>
    </recommendedName>
</protein>
<keyword evidence="8" id="KW-0539">Nucleus</keyword>
<evidence type="ECO:0000256" key="5">
    <source>
        <dbReference type="ARBA" id="ARBA00023015"/>
    </source>
</evidence>
<feature type="compositionally biased region" description="Basic and acidic residues" evidence="10">
    <location>
        <begin position="1137"/>
        <end position="1154"/>
    </location>
</feature>
<comment type="subunit">
    <text evidence="3">Component of the pre-66S ribosomal particle.</text>
</comment>
<proteinExistence type="inferred from homology"/>
<evidence type="ECO:0000313" key="13">
    <source>
        <dbReference type="Proteomes" id="UP000242875"/>
    </source>
</evidence>
<dbReference type="EMBL" id="MVBO01000019">
    <property type="protein sequence ID" value="OZJ05236.1"/>
    <property type="molecule type" value="Genomic_DNA"/>
</dbReference>
<sequence length="1221" mass="134775">MRRYYTGDEAGLVKVVAFPPPAKATKKPKVAEDGNTEQVEPTTNVKTIAGKVDKTEGIVRMAWSAEHGKKLIVVARKSGKVDFLDVKDEQIVRQWRDENIKGGSSPKDPTFVGLYADQTTLVTSTSNGHTTYTNLETNTSNTLSVPMKPIPTAPKEFSTLCRSKVSKAYPNIFAIGGKEYDLNIFDMSLHTSSESASTNGSTNGTKKAMAGRIFEAKNVKNDWLDLRVPIWITDLAFLNAPATRVVTCTGHSQVRLYDTKAAKRPVRDFLIGEEKKRIALTHLCIGRSEHEVIVTNNVCDVMAIDLRNGKTTAQWKGPTGSVTDLIMWPGADVEKDEETLYAVPHASHELCTISNDRFLRVHETETQFRRVVQKAYLKQKLSCVLVEELEDPIAQSQEDEDSDKEKELWEGMATVGSLDVGHELIDLILTMSRRKGELVRNHVSRSCTCEILSESLVTLLKVSSIAAYDEESLLGETLQNGLYVYQLKPYKHYNTAKYANPAALTTANGMGKDSLAGGNDDVSQSTSSASTIPDFVKKLYRMLSDDTYSHIVSWGSNGSTFVVKEPNEFAKHILPKHFKHSNFASFVRQLNKYDFHKLRNGEEANRIYGEQAWEFHHPKFQSDKKDLLEEIKRKTSVKPNKGAATADLGVADTVVGQPRSTALVSGTSNAMANSDDVRQMTHELQTRMDSLQALSSSVTQYLHSLSRNYQTVVEEMLSFRKNMQAQDNLMKDLVQYLVDNESAQQTGKRGTKRLLSGESVELGGPDAAFVPSEQARKLIESYSEVQKASLGQMNEISKRVQQLQQSLKPDFNGEGDSEFDPALKLEQFAASYGEPSSTFASTSAPNQTMKTSAAASQSMPFASGSSSQPGTSAAFDPTNPAFFSFGAVDANGSNPYGLPHGQDNLTVFTVGHLTPRKDRPATSNGHPSHVVPDFNLIPGASTESAQDPSVAPVQDLSAGGSRKMRVHRGTFIPGWSVPPKVLLVEDDAVCRTLSSKLLQVFGCTFDVAVDGVDALQKLNLEKYDIVLMDIVMPNLDGVTATSRIRQFDTMTPIISMTSNTTDSDIMTYFNIGMNDILPKPFSRQSLYGMLEKYCAHLKEMQRMQGLDPGVIHRSLGELGMPPPQMMPYNQLPASEHQSADHRNGDSHFTHDFNHNLHPTTHLRGDEDPTSSNGFYQFQDYAQIMNAMASIQDQALSGKGVNCNDAEDSGQKMKRARLEEIE</sequence>
<dbReference type="Pfam" id="PF00072">
    <property type="entry name" value="Response_reg"/>
    <property type="match status" value="1"/>
</dbReference>
<organism evidence="12 13">
    <name type="scientific">Bifiguratus adelaidae</name>
    <dbReference type="NCBI Taxonomy" id="1938954"/>
    <lineage>
        <taxon>Eukaryota</taxon>
        <taxon>Fungi</taxon>
        <taxon>Fungi incertae sedis</taxon>
        <taxon>Mucoromycota</taxon>
        <taxon>Mucoromycotina</taxon>
        <taxon>Endogonomycetes</taxon>
        <taxon>Endogonales</taxon>
        <taxon>Endogonales incertae sedis</taxon>
        <taxon>Bifiguratus</taxon>
    </lineage>
</organism>
<dbReference type="GO" id="GO:0005730">
    <property type="term" value="C:nucleolus"/>
    <property type="evidence" value="ECO:0007669"/>
    <property type="project" value="InterPro"/>
</dbReference>
<feature type="region of interest" description="Disordered" evidence="10">
    <location>
        <begin position="1129"/>
        <end position="1170"/>
    </location>
</feature>
<dbReference type="InterPro" id="IPR000232">
    <property type="entry name" value="HSF_DNA-bd"/>
</dbReference>
<name>A0A261Y3N6_9FUNG</name>
<evidence type="ECO:0000256" key="6">
    <source>
        <dbReference type="ARBA" id="ARBA00023125"/>
    </source>
</evidence>